<protein>
    <submittedName>
        <fullName evidence="10">NinaC_1 protein</fullName>
    </submittedName>
</protein>
<dbReference type="EMBL" id="GBYB01006184">
    <property type="protein sequence ID" value="JAG75951.1"/>
    <property type="molecule type" value="Transcribed_RNA"/>
</dbReference>
<gene>
    <name evidence="10" type="primary">ninaC_1</name>
    <name evidence="10" type="ORF">g.61604</name>
</gene>
<dbReference type="PROSITE" id="PS50011">
    <property type="entry name" value="PROTEIN_KINASE_DOM"/>
    <property type="match status" value="1"/>
</dbReference>
<evidence type="ECO:0000256" key="8">
    <source>
        <dbReference type="SAM" id="MobiDB-lite"/>
    </source>
</evidence>
<feature type="region of interest" description="Disordered" evidence="8">
    <location>
        <begin position="1"/>
        <end position="88"/>
    </location>
</feature>
<evidence type="ECO:0000313" key="10">
    <source>
        <dbReference type="EMBL" id="JAG75951.1"/>
    </source>
</evidence>
<evidence type="ECO:0000259" key="9">
    <source>
        <dbReference type="PROSITE" id="PS50011"/>
    </source>
</evidence>
<accession>A0A0C9QR37</accession>
<keyword evidence="4" id="KW-0677">Repeat</keyword>
<keyword evidence="6" id="KW-0206">Cytoskeleton</keyword>
<sequence>MDYRRGGYGNQESFDFSDEEDRRRRGRSAPRDDDYEYSNGRDYDPPRRDRSSSRNRESSIIYRGQKAKPEESRVQNKTGPGTLKTMDSIQDPGKRYVLKDIIGTGVCGTVYSAVDTQAGNKRVAVKIQELTPDSQQLIVEEYRVFRDFCGHSNLPDFYGIYRKRSSRKGDYDQIWLVMEVSMIVGTNESVEN</sequence>
<dbReference type="InterPro" id="IPR052409">
    <property type="entry name" value="Myosin-III_kinase_activity"/>
</dbReference>
<evidence type="ECO:0000256" key="2">
    <source>
        <dbReference type="ARBA" id="ARBA00004316"/>
    </source>
</evidence>
<dbReference type="Gene3D" id="3.30.200.20">
    <property type="entry name" value="Phosphorylase Kinase, domain 1"/>
    <property type="match status" value="1"/>
</dbReference>
<dbReference type="GO" id="GO:0042995">
    <property type="term" value="C:cell projection"/>
    <property type="evidence" value="ECO:0007669"/>
    <property type="project" value="UniProtKB-SubCell"/>
</dbReference>
<evidence type="ECO:0000256" key="7">
    <source>
        <dbReference type="ARBA" id="ARBA00023273"/>
    </source>
</evidence>
<dbReference type="GO" id="GO:0004674">
    <property type="term" value="F:protein serine/threonine kinase activity"/>
    <property type="evidence" value="ECO:0007669"/>
    <property type="project" value="TreeGrafter"/>
</dbReference>
<comment type="subcellular location">
    <subcellularLocation>
        <location evidence="2">Cell projection</location>
    </subcellularLocation>
    <subcellularLocation>
        <location evidence="1">Cytoplasm</location>
        <location evidence="1">Cytoskeleton</location>
    </subcellularLocation>
</comment>
<evidence type="ECO:0000256" key="3">
    <source>
        <dbReference type="ARBA" id="ARBA00022490"/>
    </source>
</evidence>
<dbReference type="InterPro" id="IPR011009">
    <property type="entry name" value="Kinase-like_dom_sf"/>
</dbReference>
<organism evidence="10">
    <name type="scientific">Fopius arisanus</name>
    <dbReference type="NCBI Taxonomy" id="64838"/>
    <lineage>
        <taxon>Eukaryota</taxon>
        <taxon>Metazoa</taxon>
        <taxon>Ecdysozoa</taxon>
        <taxon>Arthropoda</taxon>
        <taxon>Hexapoda</taxon>
        <taxon>Insecta</taxon>
        <taxon>Pterygota</taxon>
        <taxon>Neoptera</taxon>
        <taxon>Endopterygota</taxon>
        <taxon>Hymenoptera</taxon>
        <taxon>Apocrita</taxon>
        <taxon>Ichneumonoidea</taxon>
        <taxon>Braconidae</taxon>
        <taxon>Opiinae</taxon>
        <taxon>Fopius</taxon>
    </lineage>
</organism>
<proteinExistence type="predicted"/>
<dbReference type="GO" id="GO:0000146">
    <property type="term" value="F:microfilament motor activity"/>
    <property type="evidence" value="ECO:0007669"/>
    <property type="project" value="TreeGrafter"/>
</dbReference>
<dbReference type="GO" id="GO:0005524">
    <property type="term" value="F:ATP binding"/>
    <property type="evidence" value="ECO:0007669"/>
    <property type="project" value="InterPro"/>
</dbReference>
<keyword evidence="5" id="KW-0009">Actin-binding</keyword>
<dbReference type="PANTHER" id="PTHR46256:SF2">
    <property type="entry name" value="NEITHER INACTIVATION NOR AFTERPOTENTIAL PROTEIN C"/>
    <property type="match status" value="1"/>
</dbReference>
<evidence type="ECO:0000256" key="5">
    <source>
        <dbReference type="ARBA" id="ARBA00023203"/>
    </source>
</evidence>
<dbReference type="SUPFAM" id="SSF56112">
    <property type="entry name" value="Protein kinase-like (PK-like)"/>
    <property type="match status" value="1"/>
</dbReference>
<dbReference type="GO" id="GO:0030832">
    <property type="term" value="P:regulation of actin filament length"/>
    <property type="evidence" value="ECO:0007669"/>
    <property type="project" value="TreeGrafter"/>
</dbReference>
<evidence type="ECO:0000256" key="1">
    <source>
        <dbReference type="ARBA" id="ARBA00004245"/>
    </source>
</evidence>
<keyword evidence="7" id="KW-0966">Cell projection</keyword>
<feature type="compositionally biased region" description="Basic and acidic residues" evidence="8">
    <location>
        <begin position="39"/>
        <end position="57"/>
    </location>
</feature>
<keyword evidence="3" id="KW-0963">Cytoplasm</keyword>
<feature type="domain" description="Protein kinase" evidence="9">
    <location>
        <begin position="96"/>
        <end position="192"/>
    </location>
</feature>
<dbReference type="PANTHER" id="PTHR46256">
    <property type="entry name" value="AGAP011099-PA"/>
    <property type="match status" value="1"/>
</dbReference>
<name>A0A0C9QR37_9HYME</name>
<dbReference type="InterPro" id="IPR000719">
    <property type="entry name" value="Prot_kinase_dom"/>
</dbReference>
<reference evidence="10" key="1">
    <citation type="submission" date="2015-01" db="EMBL/GenBank/DDBJ databases">
        <title>Transcriptome Assembly of Fopius arisanus.</title>
        <authorList>
            <person name="Geib S."/>
        </authorList>
    </citation>
    <scope>NUCLEOTIDE SEQUENCE</scope>
</reference>
<dbReference type="AlphaFoldDB" id="A0A0C9QR37"/>
<dbReference type="GO" id="GO:0005856">
    <property type="term" value="C:cytoskeleton"/>
    <property type="evidence" value="ECO:0007669"/>
    <property type="project" value="UniProtKB-SubCell"/>
</dbReference>
<dbReference type="GO" id="GO:0003779">
    <property type="term" value="F:actin binding"/>
    <property type="evidence" value="ECO:0007669"/>
    <property type="project" value="UniProtKB-KW"/>
</dbReference>
<evidence type="ECO:0000256" key="4">
    <source>
        <dbReference type="ARBA" id="ARBA00022737"/>
    </source>
</evidence>
<evidence type="ECO:0000256" key="6">
    <source>
        <dbReference type="ARBA" id="ARBA00023212"/>
    </source>
</evidence>